<dbReference type="STRING" id="113540.ENSSFOP00015035990"/>
<keyword evidence="2" id="KW-0175">Coiled coil</keyword>
<dbReference type="InterPro" id="IPR039669">
    <property type="entry name" value="TANK"/>
</dbReference>
<name>A0A0P7VU67_SCLFO</name>
<organism evidence="5 6">
    <name type="scientific">Scleropages formosus</name>
    <name type="common">Asian bonytongue</name>
    <name type="synonym">Osteoglossum formosum</name>
    <dbReference type="NCBI Taxonomy" id="113540"/>
    <lineage>
        <taxon>Eukaryota</taxon>
        <taxon>Metazoa</taxon>
        <taxon>Chordata</taxon>
        <taxon>Craniata</taxon>
        <taxon>Vertebrata</taxon>
        <taxon>Euteleostomi</taxon>
        <taxon>Actinopterygii</taxon>
        <taxon>Neopterygii</taxon>
        <taxon>Teleostei</taxon>
        <taxon>Osteoglossocephala</taxon>
        <taxon>Osteoglossomorpha</taxon>
        <taxon>Osteoglossiformes</taxon>
        <taxon>Osteoglossidae</taxon>
        <taxon>Scleropages</taxon>
    </lineage>
</organism>
<reference evidence="5 6" key="1">
    <citation type="submission" date="2015-08" db="EMBL/GenBank/DDBJ databases">
        <title>The genome of the Asian arowana (Scleropages formosus).</title>
        <authorList>
            <person name="Tan M.H."/>
            <person name="Gan H.M."/>
            <person name="Croft L.J."/>
            <person name="Austin C.M."/>
        </authorList>
    </citation>
    <scope>NUCLEOTIDE SEQUENCE [LARGE SCALE GENOMIC DNA]</scope>
    <source>
        <strain evidence="5">Aro1</strain>
    </source>
</reference>
<feature type="compositionally biased region" description="Basic and acidic residues" evidence="3">
    <location>
        <begin position="96"/>
        <end position="113"/>
    </location>
</feature>
<dbReference type="PANTHER" id="PTHR15249">
    <property type="entry name" value="TRAF FAMILY MEMBER-ASSOCIATED NF-KAPPA-B ACTIVATOR"/>
    <property type="match status" value="1"/>
</dbReference>
<evidence type="ECO:0000313" key="6">
    <source>
        <dbReference type="Proteomes" id="UP000034805"/>
    </source>
</evidence>
<dbReference type="PANTHER" id="PTHR15249:SF0">
    <property type="entry name" value="TRAF FAMILY MEMBER-ASSOCIATED NF-KAPPA-B ACTIVATOR"/>
    <property type="match status" value="1"/>
</dbReference>
<protein>
    <submittedName>
        <fullName evidence="5">TRAF family member-associated NF-kappa-B activator-like</fullName>
    </submittedName>
</protein>
<dbReference type="InterPro" id="IPR024581">
    <property type="entry name" value="TBD"/>
</dbReference>
<gene>
    <name evidence="5" type="ORF">Z043_100237</name>
</gene>
<feature type="region of interest" description="Disordered" evidence="3">
    <location>
        <begin position="183"/>
        <end position="209"/>
    </location>
</feature>
<keyword evidence="1" id="KW-0597">Phosphoprotein</keyword>
<comment type="caution">
    <text evidence="5">The sequence shown here is derived from an EMBL/GenBank/DDBJ whole genome shotgun (WGS) entry which is preliminary data.</text>
</comment>
<evidence type="ECO:0000256" key="2">
    <source>
        <dbReference type="ARBA" id="ARBA00023054"/>
    </source>
</evidence>
<evidence type="ECO:0000256" key="3">
    <source>
        <dbReference type="SAM" id="MobiDB-lite"/>
    </source>
</evidence>
<proteinExistence type="predicted"/>
<feature type="domain" description="Tbk1/Ikki binding" evidence="4">
    <location>
        <begin position="127"/>
        <end position="175"/>
    </location>
</feature>
<sequence>METHECSISNGTEVHGMDRNIGDQLNKAFEAYRQASIEKESAKKKLQQKTEHFERYTQKLEKQIEDQKHEISELRAQLQSLTAKHGSGEMQSYESAPRKQEVETLSSCDDHPDNTSSSSQRRKIEKVFDTFKELQGTFQRIQALTRKQNDHLRKIWRRSDTAIEQQFSMPIQCTDVTAEQAEGPFSSTIKPQAEEQLPSGPLASRGSSPVDGDFIDSLKRLSVKFPPSADSEYEFLNSAPERPPDQKEMTLGDVVPQRSQDKSLESLLPYSGLAAITASCSAAIVHEGVRGPQQALWSPELCTAQPLVQCTTPRQSESPGKCAFCNAAVPNDHIYSHLNSHFQKQASNGH</sequence>
<evidence type="ECO:0000256" key="1">
    <source>
        <dbReference type="ARBA" id="ARBA00022553"/>
    </source>
</evidence>
<dbReference type="Proteomes" id="UP000034805">
    <property type="component" value="Unassembled WGS sequence"/>
</dbReference>
<evidence type="ECO:0000313" key="5">
    <source>
        <dbReference type="EMBL" id="KPP80133.1"/>
    </source>
</evidence>
<dbReference type="GO" id="GO:0043124">
    <property type="term" value="P:negative regulation of canonical NF-kappaB signal transduction"/>
    <property type="evidence" value="ECO:0007669"/>
    <property type="project" value="InterPro"/>
</dbReference>
<dbReference type="Pfam" id="PF12845">
    <property type="entry name" value="TBD"/>
    <property type="match status" value="1"/>
</dbReference>
<dbReference type="EMBL" id="JARO02000048">
    <property type="protein sequence ID" value="KPP80133.1"/>
    <property type="molecule type" value="Genomic_DNA"/>
</dbReference>
<feature type="region of interest" description="Disordered" evidence="3">
    <location>
        <begin position="79"/>
        <end position="122"/>
    </location>
</feature>
<evidence type="ECO:0000259" key="4">
    <source>
        <dbReference type="Pfam" id="PF12845"/>
    </source>
</evidence>
<dbReference type="AlphaFoldDB" id="A0A0P7VU67"/>
<accession>A0A0P7VU67</accession>